<keyword evidence="6" id="KW-1185">Reference proteome</keyword>
<dbReference type="Pfam" id="PF00685">
    <property type="entry name" value="Sulfotransfer_1"/>
    <property type="match status" value="1"/>
</dbReference>
<evidence type="ECO:0000256" key="1">
    <source>
        <dbReference type="ARBA" id="ARBA00005771"/>
    </source>
</evidence>
<protein>
    <recommendedName>
        <fullName evidence="3">Sulfotransferase</fullName>
        <ecNumber evidence="3">2.8.2.-</ecNumber>
    </recommendedName>
</protein>
<accession>A0AAV0YTS5</accession>
<evidence type="ECO:0000256" key="3">
    <source>
        <dbReference type="RuleBase" id="RU361155"/>
    </source>
</evidence>
<evidence type="ECO:0000313" key="6">
    <source>
        <dbReference type="Proteomes" id="UP001157006"/>
    </source>
</evidence>
<evidence type="ECO:0000313" key="5">
    <source>
        <dbReference type="EMBL" id="CAI8588623.1"/>
    </source>
</evidence>
<sequence>MAKSSDENSEVPIYLQEIDLTGEYKELISTLPLEKGWIKMPFHQYQGCWIGTTTLQNVLSCQQHFQALDTDILLVTSPKSGTTWLKALTFALLNRKKYSNVHLNHPLLISNPHDLVPFFEHDLYINKDILPNLNSLSHPRLFSTHLPYHLLPKSVKESRCKIVYLCRDPKDNLVSFWHFINKLRSQSMEKLALDELFESFCRGVSPFGPFWKESLMERSNKVMFLRYEEMKKKPDFYLKKLAEFMECPFSKEEESKGVIDDILNLCSFEKLSGLEVNKIGKVGTGVENKYFFRRGQVGDWKNLFTTEMIKQIDIIIEKELVEYGLSF</sequence>
<dbReference type="SUPFAM" id="SSF52540">
    <property type="entry name" value="P-loop containing nucleoside triphosphate hydrolases"/>
    <property type="match status" value="1"/>
</dbReference>
<reference evidence="5 6" key="1">
    <citation type="submission" date="2023-01" db="EMBL/GenBank/DDBJ databases">
        <authorList>
            <person name="Kreplak J."/>
        </authorList>
    </citation>
    <scope>NUCLEOTIDE SEQUENCE [LARGE SCALE GENOMIC DNA]</scope>
</reference>
<dbReference type="InterPro" id="IPR027417">
    <property type="entry name" value="P-loop_NTPase"/>
</dbReference>
<dbReference type="Gene3D" id="3.40.50.300">
    <property type="entry name" value="P-loop containing nucleotide triphosphate hydrolases"/>
    <property type="match status" value="1"/>
</dbReference>
<organism evidence="5 6">
    <name type="scientific">Vicia faba</name>
    <name type="common">Broad bean</name>
    <name type="synonym">Faba vulgaris</name>
    <dbReference type="NCBI Taxonomy" id="3906"/>
    <lineage>
        <taxon>Eukaryota</taxon>
        <taxon>Viridiplantae</taxon>
        <taxon>Streptophyta</taxon>
        <taxon>Embryophyta</taxon>
        <taxon>Tracheophyta</taxon>
        <taxon>Spermatophyta</taxon>
        <taxon>Magnoliopsida</taxon>
        <taxon>eudicotyledons</taxon>
        <taxon>Gunneridae</taxon>
        <taxon>Pentapetalae</taxon>
        <taxon>rosids</taxon>
        <taxon>fabids</taxon>
        <taxon>Fabales</taxon>
        <taxon>Fabaceae</taxon>
        <taxon>Papilionoideae</taxon>
        <taxon>50 kb inversion clade</taxon>
        <taxon>NPAAA clade</taxon>
        <taxon>Hologalegina</taxon>
        <taxon>IRL clade</taxon>
        <taxon>Fabeae</taxon>
        <taxon>Vicia</taxon>
    </lineage>
</organism>
<evidence type="ECO:0000259" key="4">
    <source>
        <dbReference type="Pfam" id="PF00685"/>
    </source>
</evidence>
<dbReference type="EMBL" id="OX451736">
    <property type="protein sequence ID" value="CAI8588623.1"/>
    <property type="molecule type" value="Genomic_DNA"/>
</dbReference>
<dbReference type="InterPro" id="IPR000863">
    <property type="entry name" value="Sulfotransferase_dom"/>
</dbReference>
<feature type="domain" description="Sulfotransferase" evidence="4">
    <location>
        <begin position="69"/>
        <end position="321"/>
    </location>
</feature>
<dbReference type="AlphaFoldDB" id="A0AAV0YTS5"/>
<name>A0AAV0YTS5_VICFA</name>
<comment type="similarity">
    <text evidence="1 3">Belongs to the sulfotransferase 1 family.</text>
</comment>
<dbReference type="EC" id="2.8.2.-" evidence="3"/>
<dbReference type="GO" id="GO:0008146">
    <property type="term" value="F:sulfotransferase activity"/>
    <property type="evidence" value="ECO:0007669"/>
    <property type="project" value="InterPro"/>
</dbReference>
<dbReference type="Proteomes" id="UP001157006">
    <property type="component" value="Chromosome 1L"/>
</dbReference>
<evidence type="ECO:0000256" key="2">
    <source>
        <dbReference type="ARBA" id="ARBA00022679"/>
    </source>
</evidence>
<proteinExistence type="inferred from homology"/>
<keyword evidence="2 3" id="KW-0808">Transferase</keyword>
<gene>
    <name evidence="5" type="ORF">VFH_I355920</name>
</gene>
<dbReference type="PANTHER" id="PTHR11783">
    <property type="entry name" value="SULFOTRANSFERASE SULT"/>
    <property type="match status" value="1"/>
</dbReference>